<name>A0A238YI75_9FLAO</name>
<evidence type="ECO:0000313" key="2">
    <source>
        <dbReference type="EMBL" id="SNR70498.1"/>
    </source>
</evidence>
<dbReference type="PANTHER" id="PTHR34406:SF1">
    <property type="entry name" value="PROTEIN YCEI"/>
    <property type="match status" value="1"/>
</dbReference>
<proteinExistence type="predicted"/>
<dbReference type="Gene3D" id="2.40.128.110">
    <property type="entry name" value="Lipid/polyisoprenoid-binding, YceI-like"/>
    <property type="match status" value="1"/>
</dbReference>
<dbReference type="SUPFAM" id="SSF101874">
    <property type="entry name" value="YceI-like"/>
    <property type="match status" value="1"/>
</dbReference>
<dbReference type="OrthoDB" id="951410at2"/>
<organism evidence="2 3">
    <name type="scientific">Dokdonia pacifica</name>
    <dbReference type="NCBI Taxonomy" id="1627892"/>
    <lineage>
        <taxon>Bacteria</taxon>
        <taxon>Pseudomonadati</taxon>
        <taxon>Bacteroidota</taxon>
        <taxon>Flavobacteriia</taxon>
        <taxon>Flavobacteriales</taxon>
        <taxon>Flavobacteriaceae</taxon>
        <taxon>Dokdonia</taxon>
    </lineage>
</organism>
<protein>
    <submittedName>
        <fullName evidence="2">Polyisoprenoid-binding protein YceI</fullName>
    </submittedName>
</protein>
<evidence type="ECO:0000313" key="3">
    <source>
        <dbReference type="Proteomes" id="UP000198379"/>
    </source>
</evidence>
<evidence type="ECO:0000259" key="1">
    <source>
        <dbReference type="SMART" id="SM00867"/>
    </source>
</evidence>
<sequence length="188" mass="21579">MQKLFITLMILTSTMVTSQVQNKAATHALDHQKSVLHWKGSYTFNISEHNGVVYFKQGELTTIDDQITGGSFVINMLSIDNVPNSDHKGPIKHLKDPDFFDVYKFPEARIVFTSVTYYPNTNTHEIYADLTIKGITQNIKFYADIDGIKKTMKAHFKIDRTRWGITYNNKAKDKAISDAVEFRAELYF</sequence>
<keyword evidence="3" id="KW-1185">Reference proteome</keyword>
<accession>A0A238YI75</accession>
<feature type="domain" description="Lipid/polyisoprenoid-binding YceI-like" evidence="1">
    <location>
        <begin position="26"/>
        <end position="187"/>
    </location>
</feature>
<dbReference type="EMBL" id="FZNY01000002">
    <property type="protein sequence ID" value="SNR70498.1"/>
    <property type="molecule type" value="Genomic_DNA"/>
</dbReference>
<dbReference type="InterPro" id="IPR036761">
    <property type="entry name" value="TTHA0802/YceI-like_sf"/>
</dbReference>
<dbReference type="InterPro" id="IPR007372">
    <property type="entry name" value="Lipid/polyisoprenoid-bd_YceI"/>
</dbReference>
<dbReference type="SMART" id="SM00867">
    <property type="entry name" value="YceI"/>
    <property type="match status" value="1"/>
</dbReference>
<reference evidence="2 3" key="1">
    <citation type="submission" date="2017-06" db="EMBL/GenBank/DDBJ databases">
        <authorList>
            <person name="Kim H.J."/>
            <person name="Triplett B.A."/>
        </authorList>
    </citation>
    <scope>NUCLEOTIDE SEQUENCE [LARGE SCALE GENOMIC DNA]</scope>
    <source>
        <strain evidence="2 3">DSM 25597</strain>
    </source>
</reference>
<dbReference type="Proteomes" id="UP000198379">
    <property type="component" value="Unassembled WGS sequence"/>
</dbReference>
<dbReference type="PANTHER" id="PTHR34406">
    <property type="entry name" value="PROTEIN YCEI"/>
    <property type="match status" value="1"/>
</dbReference>
<dbReference type="Pfam" id="PF04264">
    <property type="entry name" value="YceI"/>
    <property type="match status" value="1"/>
</dbReference>
<dbReference type="AlphaFoldDB" id="A0A238YI75"/>
<gene>
    <name evidence="2" type="ORF">SAMN06265376_10268</name>
</gene>
<dbReference type="RefSeq" id="WP_089370852.1">
    <property type="nucleotide sequence ID" value="NZ_BMEP01000001.1"/>
</dbReference>